<feature type="transmembrane region" description="Helical" evidence="10">
    <location>
        <begin position="181"/>
        <end position="200"/>
    </location>
</feature>
<sequence>MSLLVHSAHRPMASFAVGTLGCIFCIMSMGLAEWRVWHMDHTPLVPGGLACVGMWKVCIYRPSSYSKTHITCHLYRYTDAYPPPDIRAAQNLLLAASLLGLLGKELLALALRNVFVDSRHADAAQNLFLAAGTLKVAAGTCISVAVVCNYRSVTRAAGIAFPPSFALPFKPRAQDVGNASSVAVLAALMMLLSGLLSFFYKVPPESQVHPVVAEI</sequence>
<evidence type="ECO:0000256" key="8">
    <source>
        <dbReference type="ARBA" id="ARBA00022989"/>
    </source>
</evidence>
<proteinExistence type="inferred from homology"/>
<dbReference type="OrthoDB" id="9895009at2759"/>
<reference evidence="11 13" key="1">
    <citation type="journal article" date="2020" name="Nature">
        <title>Six reference-quality genomes reveal evolution of bat adaptations.</title>
        <authorList>
            <person name="Jebb D."/>
            <person name="Huang Z."/>
            <person name="Pippel M."/>
            <person name="Hughes G.M."/>
            <person name="Lavrichenko K."/>
            <person name="Devanna P."/>
            <person name="Winkler S."/>
            <person name="Jermiin L.S."/>
            <person name="Skirmuntt E.C."/>
            <person name="Katzourakis A."/>
            <person name="Burkitt-Gray L."/>
            <person name="Ray D.A."/>
            <person name="Sullivan K.A.M."/>
            <person name="Roscito J.G."/>
            <person name="Kirilenko B.M."/>
            <person name="Davalos L.M."/>
            <person name="Corthals A.P."/>
            <person name="Power M.L."/>
            <person name="Jones G."/>
            <person name="Ransome R.D."/>
            <person name="Dechmann D.K.N."/>
            <person name="Locatelli A.G."/>
            <person name="Puechmaille S.J."/>
            <person name="Fedrigo O."/>
            <person name="Jarvis E.D."/>
            <person name="Hiller M."/>
            <person name="Vernes S.C."/>
            <person name="Myers E.W."/>
            <person name="Teeling E.C."/>
        </authorList>
    </citation>
    <scope>NUCLEOTIDE SEQUENCE [LARGE SCALE GENOMIC DNA]</scope>
    <source>
        <strain evidence="11">Bat1K_MPI-CBG_1</strain>
    </source>
</reference>
<evidence type="ECO:0000313" key="13">
    <source>
        <dbReference type="Proteomes" id="UP000664940"/>
    </source>
</evidence>
<evidence type="ECO:0000256" key="9">
    <source>
        <dbReference type="ARBA" id="ARBA00023136"/>
    </source>
</evidence>
<dbReference type="EMBL" id="JABVXQ010000020">
    <property type="protein sequence ID" value="KAF6072969.1"/>
    <property type="molecule type" value="Genomic_DNA"/>
</dbReference>
<dbReference type="GO" id="GO:0005886">
    <property type="term" value="C:plasma membrane"/>
    <property type="evidence" value="ECO:0007669"/>
    <property type="project" value="UniProtKB-SubCell"/>
</dbReference>
<evidence type="ECO:0000256" key="10">
    <source>
        <dbReference type="SAM" id="Phobius"/>
    </source>
</evidence>
<protein>
    <submittedName>
        <fullName evidence="11 14 15">Claudin-34</fullName>
    </submittedName>
</protein>
<evidence type="ECO:0000313" key="12">
    <source>
        <dbReference type="Proteomes" id="UP000504628"/>
    </source>
</evidence>
<feature type="transmembrane region" description="Helical" evidence="10">
    <location>
        <begin position="12"/>
        <end position="32"/>
    </location>
</feature>
<evidence type="ECO:0000256" key="4">
    <source>
        <dbReference type="ARBA" id="ARBA00022427"/>
    </source>
</evidence>
<dbReference type="GO" id="GO:0005923">
    <property type="term" value="C:bicellular tight junction"/>
    <property type="evidence" value="ECO:0007669"/>
    <property type="project" value="UniProtKB-SubCell"/>
</dbReference>
<dbReference type="GeneID" id="114489859"/>
<dbReference type="Proteomes" id="UP000664940">
    <property type="component" value="Unassembled WGS sequence"/>
</dbReference>
<evidence type="ECO:0000313" key="14">
    <source>
        <dbReference type="RefSeq" id="XP_028359500.1"/>
    </source>
</evidence>
<comment type="similarity">
    <text evidence="3">Belongs to the claudin family.</text>
</comment>
<dbReference type="RefSeq" id="XP_028359500.1">
    <property type="nucleotide sequence ID" value="XM_028503699.2"/>
</dbReference>
<name>A0A6J2L1M4_9CHIR</name>
<dbReference type="KEGG" id="pdic:114489859"/>
<evidence type="ECO:0000256" key="2">
    <source>
        <dbReference type="ARBA" id="ARBA00004651"/>
    </source>
</evidence>
<evidence type="ECO:0000313" key="11">
    <source>
        <dbReference type="EMBL" id="KAF6072969.1"/>
    </source>
</evidence>
<dbReference type="GO" id="GO:0005198">
    <property type="term" value="F:structural molecule activity"/>
    <property type="evidence" value="ECO:0007669"/>
    <property type="project" value="InterPro"/>
</dbReference>
<dbReference type="AlphaFoldDB" id="A0A6J2L1M4"/>
<evidence type="ECO:0000256" key="1">
    <source>
        <dbReference type="ARBA" id="ARBA00004435"/>
    </source>
</evidence>
<dbReference type="Proteomes" id="UP000504628">
    <property type="component" value="Chromosome Y"/>
</dbReference>
<keyword evidence="7" id="KW-0965">Cell junction</keyword>
<evidence type="ECO:0000256" key="7">
    <source>
        <dbReference type="ARBA" id="ARBA00022949"/>
    </source>
</evidence>
<gene>
    <name evidence="14" type="primary">LOC114489859</name>
    <name evidence="15" type="synonym">CLDN34</name>
    <name evidence="11" type="ORF">HJG60_002915</name>
</gene>
<evidence type="ECO:0000256" key="3">
    <source>
        <dbReference type="ARBA" id="ARBA00008295"/>
    </source>
</evidence>
<dbReference type="KEGG" id="pdic:114505563"/>
<reference evidence="14 15" key="2">
    <citation type="submission" date="2025-04" db="UniProtKB">
        <authorList>
            <consortium name="RefSeq"/>
        </authorList>
    </citation>
    <scope>IDENTIFICATION</scope>
    <source>
        <tissue evidence="14 15">Muscle</tissue>
    </source>
</reference>
<evidence type="ECO:0000256" key="6">
    <source>
        <dbReference type="ARBA" id="ARBA00022692"/>
    </source>
</evidence>
<dbReference type="InterPro" id="IPR006187">
    <property type="entry name" value="Claudin"/>
</dbReference>
<dbReference type="Proteomes" id="UP000504628">
    <property type="component" value="Chromosome X"/>
</dbReference>
<dbReference type="RefSeq" id="XP_028379212.1">
    <property type="nucleotide sequence ID" value="XM_028523411.1"/>
</dbReference>
<feature type="transmembrane region" description="Helical" evidence="10">
    <location>
        <begin position="127"/>
        <end position="147"/>
    </location>
</feature>
<keyword evidence="12" id="KW-1185">Reference proteome</keyword>
<keyword evidence="5" id="KW-1003">Cell membrane</keyword>
<organism evidence="12 14">
    <name type="scientific">Phyllostomus discolor</name>
    <name type="common">pale spear-nosed bat</name>
    <dbReference type="NCBI Taxonomy" id="89673"/>
    <lineage>
        <taxon>Eukaryota</taxon>
        <taxon>Metazoa</taxon>
        <taxon>Chordata</taxon>
        <taxon>Craniata</taxon>
        <taxon>Vertebrata</taxon>
        <taxon>Euteleostomi</taxon>
        <taxon>Mammalia</taxon>
        <taxon>Eutheria</taxon>
        <taxon>Laurasiatheria</taxon>
        <taxon>Chiroptera</taxon>
        <taxon>Yangochiroptera</taxon>
        <taxon>Phyllostomidae</taxon>
        <taxon>Phyllostominae</taxon>
        <taxon>Phyllostomus</taxon>
    </lineage>
</organism>
<evidence type="ECO:0000256" key="5">
    <source>
        <dbReference type="ARBA" id="ARBA00022475"/>
    </source>
</evidence>
<comment type="subcellular location">
    <subcellularLocation>
        <location evidence="1">Cell junction</location>
        <location evidence="1">Tight junction</location>
    </subcellularLocation>
    <subcellularLocation>
        <location evidence="2">Cell membrane</location>
        <topology evidence="2">Multi-pass membrane protein</topology>
    </subcellularLocation>
</comment>
<keyword evidence="9 10" id="KW-0472">Membrane</keyword>
<dbReference type="Gene3D" id="1.20.140.150">
    <property type="match status" value="1"/>
</dbReference>
<keyword evidence="4" id="KW-0796">Tight junction</keyword>
<dbReference type="PANTHER" id="PTHR12002">
    <property type="entry name" value="CLAUDIN"/>
    <property type="match status" value="1"/>
</dbReference>
<keyword evidence="8 10" id="KW-1133">Transmembrane helix</keyword>
<evidence type="ECO:0000313" key="15">
    <source>
        <dbReference type="RefSeq" id="XP_028379212.1"/>
    </source>
</evidence>
<accession>A0A6J2L1M4</accession>
<keyword evidence="6 10" id="KW-0812">Transmembrane</keyword>